<keyword evidence="1" id="KW-0812">Transmembrane</keyword>
<keyword evidence="1" id="KW-0472">Membrane</keyword>
<sequence>MRSELGISLGIFGTLLSLSSFFILRDNTLTALGIGIVIIGLTLISIRDEGDISMIIEGGLANLELLLEDLDVSQKGYYFPNGNKVNVYIALNGKLLFPEPQGIITTQDGSSVLILHPPIYVIKDLNKSLDSLISEYVIERSLAEDVKVVKNGNVYALEVKGSKVYTPGRVKLVMGSCVSSIVASIIALKEGKPCIIKEEKGDDKRFTALIEVLP</sequence>
<feature type="transmembrane region" description="Helical" evidence="1">
    <location>
        <begin position="5"/>
        <end position="23"/>
    </location>
</feature>
<dbReference type="EMBL" id="QEFD01000064">
    <property type="protein sequence ID" value="PVU76827.1"/>
    <property type="molecule type" value="Genomic_DNA"/>
</dbReference>
<name>A0A2T9X9P6_9CREN</name>
<dbReference type="AlphaFoldDB" id="A0A2T9X9P6"/>
<protein>
    <submittedName>
        <fullName evidence="2">Uncharacterized protein</fullName>
    </submittedName>
</protein>
<evidence type="ECO:0000256" key="1">
    <source>
        <dbReference type="SAM" id="Phobius"/>
    </source>
</evidence>
<comment type="caution">
    <text evidence="2">The sequence shown here is derived from an EMBL/GenBank/DDBJ whole genome shotgun (WGS) entry which is preliminary data.</text>
</comment>
<dbReference type="Proteomes" id="UP000245638">
    <property type="component" value="Unassembled WGS sequence"/>
</dbReference>
<organism evidence="2 3">
    <name type="scientific">Acidianus hospitalis</name>
    <dbReference type="NCBI Taxonomy" id="563177"/>
    <lineage>
        <taxon>Archaea</taxon>
        <taxon>Thermoproteota</taxon>
        <taxon>Thermoprotei</taxon>
        <taxon>Sulfolobales</taxon>
        <taxon>Sulfolobaceae</taxon>
        <taxon>Acidianus</taxon>
    </lineage>
</organism>
<feature type="transmembrane region" description="Helical" evidence="1">
    <location>
        <begin position="29"/>
        <end position="46"/>
    </location>
</feature>
<evidence type="ECO:0000313" key="3">
    <source>
        <dbReference type="Proteomes" id="UP000245638"/>
    </source>
</evidence>
<accession>A0A2T9X9P6</accession>
<keyword evidence="1" id="KW-1133">Transmembrane helix</keyword>
<reference evidence="2 3" key="1">
    <citation type="journal article" date="2015" name="Appl. Environ. Microbiol.">
        <title>Nanoarchaeota, Their Sulfolobales Host, and Nanoarchaeota Virus Distribution across Yellowstone National Park Hot Springs.</title>
        <authorList>
            <person name="Munson-McGee J.H."/>
            <person name="Field E.K."/>
            <person name="Bateson M."/>
            <person name="Rooney C."/>
            <person name="Stepanauskas R."/>
            <person name="Young M.J."/>
        </authorList>
    </citation>
    <scope>NUCLEOTIDE SEQUENCE [LARGE SCALE GENOMIC DNA]</scope>
    <source>
        <strain evidence="2">SCGC AC-742_N10</strain>
    </source>
</reference>
<proteinExistence type="predicted"/>
<evidence type="ECO:0000313" key="2">
    <source>
        <dbReference type="EMBL" id="PVU76827.1"/>
    </source>
</evidence>
<gene>
    <name evidence="2" type="ORF">DDW13_02090</name>
</gene>